<dbReference type="Proteomes" id="UP001161160">
    <property type="component" value="Unassembled WGS sequence"/>
</dbReference>
<gene>
    <name evidence="9" type="ORF">M2127_002160</name>
</gene>
<dbReference type="PANTHER" id="PTHR21666">
    <property type="entry name" value="PEPTIDASE-RELATED"/>
    <property type="match status" value="1"/>
</dbReference>
<keyword evidence="10" id="KW-1185">Reference proteome</keyword>
<organism evidence="9 10">
    <name type="scientific">Polynucleobacter sphagniphilus</name>
    <dbReference type="NCBI Taxonomy" id="1743169"/>
    <lineage>
        <taxon>Bacteria</taxon>
        <taxon>Pseudomonadati</taxon>
        <taxon>Pseudomonadota</taxon>
        <taxon>Betaproteobacteria</taxon>
        <taxon>Burkholderiales</taxon>
        <taxon>Burkholderiaceae</taxon>
        <taxon>Polynucleobacter</taxon>
    </lineage>
</organism>
<name>A0AA43M9U8_9BURK</name>
<evidence type="ECO:0000313" key="10">
    <source>
        <dbReference type="Proteomes" id="UP001161160"/>
    </source>
</evidence>
<keyword evidence="7" id="KW-0732">Signal</keyword>
<dbReference type="GO" id="GO:0006508">
    <property type="term" value="P:proteolysis"/>
    <property type="evidence" value="ECO:0007669"/>
    <property type="project" value="UniProtKB-KW"/>
</dbReference>
<sequence length="232" mass="24680">MPSKKLRLAPLFVTSLLLGSALSSAQTISASTPTISPVVTKPLDQKLIISSAFGTRVSAFSGEHEQHEGLDIPAQAGSPILATGNGKVTYAGYAPGYGNLVEIDHGQGYATRYGHAQTLLVKTGDTVKQSQIIATVGSTGRSTGPHLHFEVSFNKVPFDPKILLGGAFIDNKTSNRSVITFTTTKLKAPWQLQQLAQGKYPSQILYTSTGKHSSGEPFVLVRSRTSTPADNR</sequence>
<evidence type="ECO:0000256" key="2">
    <source>
        <dbReference type="ARBA" id="ARBA00022670"/>
    </source>
</evidence>
<dbReference type="EMBL" id="JARXYA010000016">
    <property type="protein sequence ID" value="MDH6504831.1"/>
    <property type="molecule type" value="Genomic_DNA"/>
</dbReference>
<protein>
    <submittedName>
        <fullName evidence="9">Murein DD-endopeptidase MepM/ murein hydrolase activator NlpD</fullName>
    </submittedName>
</protein>
<keyword evidence="6" id="KW-0482">Metalloprotease</keyword>
<keyword evidence="5" id="KW-0862">Zinc</keyword>
<evidence type="ECO:0000256" key="6">
    <source>
        <dbReference type="ARBA" id="ARBA00023049"/>
    </source>
</evidence>
<dbReference type="RefSeq" id="WP_277540324.1">
    <property type="nucleotide sequence ID" value="NZ_JAQFIK010000001.1"/>
</dbReference>
<evidence type="ECO:0000256" key="4">
    <source>
        <dbReference type="ARBA" id="ARBA00022801"/>
    </source>
</evidence>
<dbReference type="AlphaFoldDB" id="A0AA43M9U8"/>
<evidence type="ECO:0000256" key="1">
    <source>
        <dbReference type="ARBA" id="ARBA00001947"/>
    </source>
</evidence>
<keyword evidence="2" id="KW-0645">Protease</keyword>
<reference evidence="9" key="1">
    <citation type="submission" date="2023-04" db="EMBL/GenBank/DDBJ databases">
        <title>Genome Encyclopedia of Bacteria and Archaea VI: Functional Genomics of Type Strains.</title>
        <authorList>
            <person name="Whitman W."/>
        </authorList>
    </citation>
    <scope>NUCLEOTIDE SEQUENCE</scope>
    <source>
        <strain evidence="9">Enz.4-51</strain>
    </source>
</reference>
<dbReference type="GO" id="GO:0046872">
    <property type="term" value="F:metal ion binding"/>
    <property type="evidence" value="ECO:0007669"/>
    <property type="project" value="UniProtKB-KW"/>
</dbReference>
<dbReference type="InterPro" id="IPR011055">
    <property type="entry name" value="Dup_hybrid_motif"/>
</dbReference>
<keyword evidence="4 9" id="KW-0378">Hydrolase</keyword>
<evidence type="ECO:0000259" key="8">
    <source>
        <dbReference type="Pfam" id="PF01551"/>
    </source>
</evidence>
<dbReference type="PANTHER" id="PTHR21666:SF288">
    <property type="entry name" value="CELL DIVISION PROTEIN YTFB"/>
    <property type="match status" value="1"/>
</dbReference>
<dbReference type="FunFam" id="2.70.70.10:FF:000006">
    <property type="entry name" value="M23 family peptidase"/>
    <property type="match status" value="1"/>
</dbReference>
<evidence type="ECO:0000313" key="9">
    <source>
        <dbReference type="EMBL" id="MDH6504831.1"/>
    </source>
</evidence>
<dbReference type="InterPro" id="IPR016047">
    <property type="entry name" value="M23ase_b-sheet_dom"/>
</dbReference>
<feature type="signal peptide" evidence="7">
    <location>
        <begin position="1"/>
        <end position="25"/>
    </location>
</feature>
<comment type="cofactor">
    <cofactor evidence="1">
        <name>Zn(2+)</name>
        <dbReference type="ChEBI" id="CHEBI:29105"/>
    </cofactor>
</comment>
<keyword evidence="3" id="KW-0479">Metal-binding</keyword>
<dbReference type="SUPFAM" id="SSF51261">
    <property type="entry name" value="Duplicated hybrid motif"/>
    <property type="match status" value="1"/>
</dbReference>
<evidence type="ECO:0000256" key="5">
    <source>
        <dbReference type="ARBA" id="ARBA00022833"/>
    </source>
</evidence>
<dbReference type="InterPro" id="IPR050570">
    <property type="entry name" value="Cell_wall_metabolism_enzyme"/>
</dbReference>
<accession>A0AA43M9U8</accession>
<dbReference type="Gene3D" id="2.70.70.10">
    <property type="entry name" value="Glucose Permease (Domain IIA)"/>
    <property type="match status" value="1"/>
</dbReference>
<feature type="domain" description="M23ase beta-sheet core" evidence="8">
    <location>
        <begin position="66"/>
        <end position="160"/>
    </location>
</feature>
<dbReference type="Pfam" id="PF01551">
    <property type="entry name" value="Peptidase_M23"/>
    <property type="match status" value="1"/>
</dbReference>
<proteinExistence type="predicted"/>
<dbReference type="CDD" id="cd12797">
    <property type="entry name" value="M23_peptidase"/>
    <property type="match status" value="1"/>
</dbReference>
<evidence type="ECO:0000256" key="3">
    <source>
        <dbReference type="ARBA" id="ARBA00022723"/>
    </source>
</evidence>
<dbReference type="GO" id="GO:0004222">
    <property type="term" value="F:metalloendopeptidase activity"/>
    <property type="evidence" value="ECO:0007669"/>
    <property type="project" value="TreeGrafter"/>
</dbReference>
<feature type="chain" id="PRO_5041310308" evidence="7">
    <location>
        <begin position="26"/>
        <end position="232"/>
    </location>
</feature>
<comment type="caution">
    <text evidence="9">The sequence shown here is derived from an EMBL/GenBank/DDBJ whole genome shotgun (WGS) entry which is preliminary data.</text>
</comment>
<evidence type="ECO:0000256" key="7">
    <source>
        <dbReference type="SAM" id="SignalP"/>
    </source>
</evidence>